<dbReference type="EMBL" id="QGKY02001015">
    <property type="protein sequence ID" value="KAF2573483.1"/>
    <property type="molecule type" value="Genomic_DNA"/>
</dbReference>
<evidence type="ECO:0000256" key="1">
    <source>
        <dbReference type="SAM" id="MobiDB-lite"/>
    </source>
</evidence>
<feature type="compositionally biased region" description="Polar residues" evidence="1">
    <location>
        <begin position="131"/>
        <end position="142"/>
    </location>
</feature>
<accession>A0A8S9IVP7</accession>
<feature type="region of interest" description="Disordered" evidence="1">
    <location>
        <begin position="53"/>
        <end position="153"/>
    </location>
</feature>
<evidence type="ECO:0000313" key="2">
    <source>
        <dbReference type="EMBL" id="KAF2573483.1"/>
    </source>
</evidence>
<gene>
    <name evidence="2" type="ORF">F2Q70_00005551</name>
</gene>
<reference evidence="2" key="1">
    <citation type="submission" date="2019-12" db="EMBL/GenBank/DDBJ databases">
        <title>Genome sequencing and annotation of Brassica cretica.</title>
        <authorList>
            <person name="Studholme D.J."/>
            <person name="Sarris P.F."/>
        </authorList>
    </citation>
    <scope>NUCLEOTIDE SEQUENCE</scope>
    <source>
        <strain evidence="2">PFS-102/07</strain>
        <tissue evidence="2">Leaf</tissue>
    </source>
</reference>
<organism evidence="2">
    <name type="scientific">Brassica cretica</name>
    <name type="common">Mustard</name>
    <dbReference type="NCBI Taxonomy" id="69181"/>
    <lineage>
        <taxon>Eukaryota</taxon>
        <taxon>Viridiplantae</taxon>
        <taxon>Streptophyta</taxon>
        <taxon>Embryophyta</taxon>
        <taxon>Tracheophyta</taxon>
        <taxon>Spermatophyta</taxon>
        <taxon>Magnoliopsida</taxon>
        <taxon>eudicotyledons</taxon>
        <taxon>Gunneridae</taxon>
        <taxon>Pentapetalae</taxon>
        <taxon>rosids</taxon>
        <taxon>malvids</taxon>
        <taxon>Brassicales</taxon>
        <taxon>Brassicaceae</taxon>
        <taxon>Brassiceae</taxon>
        <taxon>Brassica</taxon>
    </lineage>
</organism>
<feature type="compositionally biased region" description="Polar residues" evidence="1">
    <location>
        <begin position="91"/>
        <end position="123"/>
    </location>
</feature>
<dbReference type="AlphaFoldDB" id="A0A8S9IVP7"/>
<name>A0A8S9IVP7_BRACR</name>
<sequence>MFVIRPQHATSVRPQHATSVCPQLATSVRSRDTISACSTRPDSSLLPFAIGDLSPLQHDRDPTAARYPLPTITNPKLDTQLIPVRDPFPSSRPQPVRETQSQHSARSRPDSSSIPFATRQSQLDTRRDQLQLATISKQSVRGSSLVGGPFNPS</sequence>
<comment type="caution">
    <text evidence="2">The sequence shown here is derived from an EMBL/GenBank/DDBJ whole genome shotgun (WGS) entry which is preliminary data.</text>
</comment>
<protein>
    <submittedName>
        <fullName evidence="2">Uncharacterized protein</fullName>
    </submittedName>
</protein>
<proteinExistence type="predicted"/>